<evidence type="ECO:0000313" key="2">
    <source>
        <dbReference type="Proteomes" id="UP001224359"/>
    </source>
</evidence>
<dbReference type="EMBL" id="JAUSTQ010000024">
    <property type="protein sequence ID" value="MDQ0160916.1"/>
    <property type="molecule type" value="Genomic_DNA"/>
</dbReference>
<reference evidence="1 2" key="1">
    <citation type="submission" date="2023-07" db="EMBL/GenBank/DDBJ databases">
        <title>Genomic Encyclopedia of Type Strains, Phase IV (KMG-IV): sequencing the most valuable type-strain genomes for metagenomic binning, comparative biology and taxonomic classification.</title>
        <authorList>
            <person name="Goeker M."/>
        </authorList>
    </citation>
    <scope>NUCLEOTIDE SEQUENCE [LARGE SCALE GENOMIC DNA]</scope>
    <source>
        <strain evidence="1 2">DSM 16460</strain>
    </source>
</reference>
<protein>
    <submittedName>
        <fullName evidence="1">Uncharacterized protein</fullName>
    </submittedName>
</protein>
<organism evidence="1 2">
    <name type="scientific">Alkalibacillus salilacus</name>
    <dbReference type="NCBI Taxonomy" id="284582"/>
    <lineage>
        <taxon>Bacteria</taxon>
        <taxon>Bacillati</taxon>
        <taxon>Bacillota</taxon>
        <taxon>Bacilli</taxon>
        <taxon>Bacillales</taxon>
        <taxon>Bacillaceae</taxon>
        <taxon>Alkalibacillus</taxon>
    </lineage>
</organism>
<comment type="caution">
    <text evidence="1">The sequence shown here is derived from an EMBL/GenBank/DDBJ whole genome shotgun (WGS) entry which is preliminary data.</text>
</comment>
<sequence length="69" mass="8549">MEKKSYYRKRGSNMRIIKKFNKTFIFRPESKEDFDELKKFRKAIIKGNERKWSQEEKEIVDKFKKGPMQ</sequence>
<keyword evidence="2" id="KW-1185">Reference proteome</keyword>
<name>A0ABT9VIW8_9BACI</name>
<gene>
    <name evidence="1" type="ORF">J2S77_002923</name>
</gene>
<accession>A0ABT9VIW8</accession>
<proteinExistence type="predicted"/>
<dbReference type="Proteomes" id="UP001224359">
    <property type="component" value="Unassembled WGS sequence"/>
</dbReference>
<evidence type="ECO:0000313" key="1">
    <source>
        <dbReference type="EMBL" id="MDQ0160916.1"/>
    </source>
</evidence>